<evidence type="ECO:0000313" key="3">
    <source>
        <dbReference type="Proteomes" id="UP000658656"/>
    </source>
</evidence>
<proteinExistence type="predicted"/>
<name>A0A8H9J2H2_9PSEU</name>
<dbReference type="EMBL" id="BNAV01000016">
    <property type="protein sequence ID" value="GHF83255.1"/>
    <property type="molecule type" value="Genomic_DNA"/>
</dbReference>
<dbReference type="AlphaFoldDB" id="A0A8H9J2H2"/>
<feature type="domain" description="HTH-type transcriptional repressor KstR2 C-terminal" evidence="1">
    <location>
        <begin position="18"/>
        <end position="80"/>
    </location>
</feature>
<keyword evidence="3" id="KW-1185">Reference proteome</keyword>
<reference evidence="2" key="2">
    <citation type="submission" date="2020-09" db="EMBL/GenBank/DDBJ databases">
        <authorList>
            <person name="Sun Q."/>
            <person name="Zhou Y."/>
        </authorList>
    </citation>
    <scope>NUCLEOTIDE SEQUENCE</scope>
    <source>
        <strain evidence="2">CGMCC 4.7679</strain>
    </source>
</reference>
<dbReference type="Gene3D" id="1.10.357.10">
    <property type="entry name" value="Tetracycline Repressor, domain 2"/>
    <property type="match status" value="1"/>
</dbReference>
<dbReference type="OrthoDB" id="9779746at2"/>
<dbReference type="InterPro" id="IPR041490">
    <property type="entry name" value="KstR2_TetR_C"/>
</dbReference>
<sequence>MSEQLWATPEQVLAIALQAITHEFQALLDESLAAQREPPPIDTHVAANLVLSMLTTVYRWHEPGGPVTPEQLTEQIALLLKGLLP</sequence>
<comment type="caution">
    <text evidence="2">The sequence shown here is derived from an EMBL/GenBank/DDBJ whole genome shotgun (WGS) entry which is preliminary data.</text>
</comment>
<dbReference type="InterPro" id="IPR036271">
    <property type="entry name" value="Tet_transcr_reg_TetR-rel_C_sf"/>
</dbReference>
<dbReference type="Pfam" id="PF17932">
    <property type="entry name" value="TetR_C_24"/>
    <property type="match status" value="1"/>
</dbReference>
<organism evidence="2 3">
    <name type="scientific">Amycolatopsis bartoniae</name>
    <dbReference type="NCBI Taxonomy" id="941986"/>
    <lineage>
        <taxon>Bacteria</taxon>
        <taxon>Bacillati</taxon>
        <taxon>Actinomycetota</taxon>
        <taxon>Actinomycetes</taxon>
        <taxon>Pseudonocardiales</taxon>
        <taxon>Pseudonocardiaceae</taxon>
        <taxon>Amycolatopsis</taxon>
    </lineage>
</organism>
<dbReference type="Proteomes" id="UP000658656">
    <property type="component" value="Unassembled WGS sequence"/>
</dbReference>
<gene>
    <name evidence="2" type="ORF">GCM10017566_66640</name>
</gene>
<reference evidence="2" key="1">
    <citation type="journal article" date="2014" name="Int. J. Syst. Evol. Microbiol.">
        <title>Complete genome sequence of Corynebacterium casei LMG S-19264T (=DSM 44701T), isolated from a smear-ripened cheese.</title>
        <authorList>
            <consortium name="US DOE Joint Genome Institute (JGI-PGF)"/>
            <person name="Walter F."/>
            <person name="Albersmeier A."/>
            <person name="Kalinowski J."/>
            <person name="Ruckert C."/>
        </authorList>
    </citation>
    <scope>NUCLEOTIDE SEQUENCE</scope>
    <source>
        <strain evidence="2">CGMCC 4.7679</strain>
    </source>
</reference>
<dbReference type="RefSeq" id="WP_145938182.1">
    <property type="nucleotide sequence ID" value="NZ_BNAV01000016.1"/>
</dbReference>
<evidence type="ECO:0000259" key="1">
    <source>
        <dbReference type="Pfam" id="PF17932"/>
    </source>
</evidence>
<evidence type="ECO:0000313" key="2">
    <source>
        <dbReference type="EMBL" id="GHF83255.1"/>
    </source>
</evidence>
<dbReference type="SUPFAM" id="SSF48498">
    <property type="entry name" value="Tetracyclin repressor-like, C-terminal domain"/>
    <property type="match status" value="1"/>
</dbReference>
<protein>
    <recommendedName>
        <fullName evidence="1">HTH-type transcriptional repressor KstR2 C-terminal domain-containing protein</fullName>
    </recommendedName>
</protein>
<accession>A0A8H9J2H2</accession>